<dbReference type="Gene3D" id="3.40.50.1820">
    <property type="entry name" value="alpha/beta hydrolase"/>
    <property type="match status" value="1"/>
</dbReference>
<evidence type="ECO:0000259" key="2">
    <source>
        <dbReference type="Pfam" id="PF12697"/>
    </source>
</evidence>
<gene>
    <name evidence="3" type="ORF">M427DRAFT_56892</name>
</gene>
<sequence>MAANMWGNTIESTIERCGERVEILSFARRGFDENRVLAPGTWKMGWEDATELLQKVTAERKAVLIAWSLGSFIALGLAATQSSRIASIILVEPAYNISSYLGPGLFPMLRGVLSSTILGGLPGLQSWGATSFLRWAFASQTPLATTSTEAVAELLKEAGIQVTLRKVNGCNHLMPLQRVGSETIVDEIYKAVS</sequence>
<evidence type="ECO:0000256" key="1">
    <source>
        <dbReference type="SAM" id="Phobius"/>
    </source>
</evidence>
<dbReference type="EMBL" id="KQ965763">
    <property type="protein sequence ID" value="KXS15264.1"/>
    <property type="molecule type" value="Genomic_DNA"/>
</dbReference>
<keyword evidence="1" id="KW-0472">Membrane</keyword>
<proteinExistence type="predicted"/>
<feature type="domain" description="AB hydrolase-1" evidence="2">
    <location>
        <begin position="15"/>
        <end position="143"/>
    </location>
</feature>
<name>A0A139AFC1_GONPJ</name>
<keyword evidence="1" id="KW-1133">Transmembrane helix</keyword>
<dbReference type="AlphaFoldDB" id="A0A139AFC1"/>
<dbReference type="Proteomes" id="UP000070544">
    <property type="component" value="Unassembled WGS sequence"/>
</dbReference>
<evidence type="ECO:0000313" key="4">
    <source>
        <dbReference type="Proteomes" id="UP000070544"/>
    </source>
</evidence>
<dbReference type="InterPro" id="IPR000073">
    <property type="entry name" value="AB_hydrolase_1"/>
</dbReference>
<dbReference type="InterPro" id="IPR029058">
    <property type="entry name" value="AB_hydrolase_fold"/>
</dbReference>
<evidence type="ECO:0000313" key="3">
    <source>
        <dbReference type="EMBL" id="KXS15264.1"/>
    </source>
</evidence>
<dbReference type="OrthoDB" id="284184at2759"/>
<dbReference type="Pfam" id="PF12697">
    <property type="entry name" value="Abhydrolase_6"/>
    <property type="match status" value="1"/>
</dbReference>
<reference evidence="3 4" key="1">
    <citation type="journal article" date="2015" name="Genome Biol. Evol.">
        <title>Phylogenomic analyses indicate that early fungi evolved digesting cell walls of algal ancestors of land plants.</title>
        <authorList>
            <person name="Chang Y."/>
            <person name="Wang S."/>
            <person name="Sekimoto S."/>
            <person name="Aerts A.L."/>
            <person name="Choi C."/>
            <person name="Clum A."/>
            <person name="LaButti K.M."/>
            <person name="Lindquist E.A."/>
            <person name="Yee Ngan C."/>
            <person name="Ohm R.A."/>
            <person name="Salamov A.A."/>
            <person name="Grigoriev I.V."/>
            <person name="Spatafora J.W."/>
            <person name="Berbee M.L."/>
        </authorList>
    </citation>
    <scope>NUCLEOTIDE SEQUENCE [LARGE SCALE GENOMIC DNA]</scope>
    <source>
        <strain evidence="3 4">JEL478</strain>
    </source>
</reference>
<protein>
    <recommendedName>
        <fullName evidence="2">AB hydrolase-1 domain-containing protein</fullName>
    </recommendedName>
</protein>
<keyword evidence="1" id="KW-0812">Transmembrane</keyword>
<feature type="transmembrane region" description="Helical" evidence="1">
    <location>
        <begin position="62"/>
        <end position="80"/>
    </location>
</feature>
<dbReference type="SUPFAM" id="SSF53474">
    <property type="entry name" value="alpha/beta-Hydrolases"/>
    <property type="match status" value="1"/>
</dbReference>
<organism evidence="3 4">
    <name type="scientific">Gonapodya prolifera (strain JEL478)</name>
    <name type="common">Monoblepharis prolifera</name>
    <dbReference type="NCBI Taxonomy" id="1344416"/>
    <lineage>
        <taxon>Eukaryota</taxon>
        <taxon>Fungi</taxon>
        <taxon>Fungi incertae sedis</taxon>
        <taxon>Chytridiomycota</taxon>
        <taxon>Chytridiomycota incertae sedis</taxon>
        <taxon>Monoblepharidomycetes</taxon>
        <taxon>Monoblepharidales</taxon>
        <taxon>Gonapodyaceae</taxon>
        <taxon>Gonapodya</taxon>
    </lineage>
</organism>
<keyword evidence="4" id="KW-1185">Reference proteome</keyword>
<accession>A0A139AFC1</accession>